<name>A0A4S4MV38_9APHY</name>
<dbReference type="SUPFAM" id="SSF51197">
    <property type="entry name" value="Clavaminate synthase-like"/>
    <property type="match status" value="1"/>
</dbReference>
<feature type="compositionally biased region" description="Basic and acidic residues" evidence="2">
    <location>
        <begin position="135"/>
        <end position="147"/>
    </location>
</feature>
<feature type="region of interest" description="Disordered" evidence="2">
    <location>
        <begin position="128"/>
        <end position="154"/>
    </location>
</feature>
<dbReference type="Pfam" id="PF03171">
    <property type="entry name" value="2OG-FeII_Oxy"/>
    <property type="match status" value="1"/>
</dbReference>
<dbReference type="PANTHER" id="PTHR47990">
    <property type="entry name" value="2-OXOGLUTARATE (2OG) AND FE(II)-DEPENDENT OXYGENASE SUPERFAMILY PROTEIN-RELATED"/>
    <property type="match status" value="1"/>
</dbReference>
<feature type="domain" description="Fe2OG dioxygenase" evidence="3">
    <location>
        <begin position="147"/>
        <end position="247"/>
    </location>
</feature>
<protein>
    <recommendedName>
        <fullName evidence="3">Fe2OG dioxygenase domain-containing protein</fullName>
    </recommendedName>
</protein>
<proteinExistence type="inferred from homology"/>
<dbReference type="InterPro" id="IPR027443">
    <property type="entry name" value="IPNS-like_sf"/>
</dbReference>
<feature type="region of interest" description="Disordered" evidence="2">
    <location>
        <begin position="41"/>
        <end position="64"/>
    </location>
</feature>
<dbReference type="Gene3D" id="2.60.120.330">
    <property type="entry name" value="B-lactam Antibiotic, Isopenicillin N Synthase, Chain"/>
    <property type="match status" value="1"/>
</dbReference>
<reference evidence="4 5" key="1">
    <citation type="submission" date="2019-02" db="EMBL/GenBank/DDBJ databases">
        <title>Genome sequencing of the rare red list fungi Antrodiella citrinella (Flaviporus citrinellus).</title>
        <authorList>
            <person name="Buettner E."/>
            <person name="Kellner H."/>
        </authorList>
    </citation>
    <scope>NUCLEOTIDE SEQUENCE [LARGE SCALE GENOMIC DNA]</scope>
    <source>
        <strain evidence="4 5">DSM 108506</strain>
    </source>
</reference>
<dbReference type="OrthoDB" id="406156at2759"/>
<evidence type="ECO:0000313" key="4">
    <source>
        <dbReference type="EMBL" id="THH29071.1"/>
    </source>
</evidence>
<keyword evidence="1" id="KW-0479">Metal-binding</keyword>
<gene>
    <name evidence="4" type="ORF">EUX98_g5113</name>
</gene>
<dbReference type="InterPro" id="IPR044861">
    <property type="entry name" value="IPNS-like_FE2OG_OXY"/>
</dbReference>
<dbReference type="PROSITE" id="PS51471">
    <property type="entry name" value="FE2OG_OXY"/>
    <property type="match status" value="1"/>
</dbReference>
<dbReference type="Proteomes" id="UP000308730">
    <property type="component" value="Unassembled WGS sequence"/>
</dbReference>
<dbReference type="GO" id="GO:0016491">
    <property type="term" value="F:oxidoreductase activity"/>
    <property type="evidence" value="ECO:0007669"/>
    <property type="project" value="UniProtKB-KW"/>
</dbReference>
<dbReference type="InterPro" id="IPR005123">
    <property type="entry name" value="Oxoglu/Fe-dep_dioxygenase_dom"/>
</dbReference>
<evidence type="ECO:0000256" key="1">
    <source>
        <dbReference type="RuleBase" id="RU003682"/>
    </source>
</evidence>
<evidence type="ECO:0000313" key="5">
    <source>
        <dbReference type="Proteomes" id="UP000308730"/>
    </source>
</evidence>
<dbReference type="InterPro" id="IPR050231">
    <property type="entry name" value="Iron_ascorbate_oxido_reductase"/>
</dbReference>
<feature type="compositionally biased region" description="Basic and acidic residues" evidence="2">
    <location>
        <begin position="42"/>
        <end position="56"/>
    </location>
</feature>
<evidence type="ECO:0000259" key="3">
    <source>
        <dbReference type="PROSITE" id="PS51471"/>
    </source>
</evidence>
<keyword evidence="5" id="KW-1185">Reference proteome</keyword>
<keyword evidence="1" id="KW-0560">Oxidoreductase</keyword>
<organism evidence="4 5">
    <name type="scientific">Antrodiella citrinella</name>
    <dbReference type="NCBI Taxonomy" id="2447956"/>
    <lineage>
        <taxon>Eukaryota</taxon>
        <taxon>Fungi</taxon>
        <taxon>Dikarya</taxon>
        <taxon>Basidiomycota</taxon>
        <taxon>Agaricomycotina</taxon>
        <taxon>Agaricomycetes</taxon>
        <taxon>Polyporales</taxon>
        <taxon>Steccherinaceae</taxon>
        <taxon>Antrodiella</taxon>
    </lineage>
</organism>
<comment type="caution">
    <text evidence="4">The sequence shown here is derived from an EMBL/GenBank/DDBJ whole genome shotgun (WGS) entry which is preliminary data.</text>
</comment>
<evidence type="ECO:0000256" key="2">
    <source>
        <dbReference type="SAM" id="MobiDB-lite"/>
    </source>
</evidence>
<keyword evidence="1" id="KW-0408">Iron</keyword>
<dbReference type="EMBL" id="SGPM01000141">
    <property type="protein sequence ID" value="THH29071.1"/>
    <property type="molecule type" value="Genomic_DNA"/>
</dbReference>
<sequence length="263" mass="29446">MTQADGKDLWYAYPPFPEDVPTYPLLVVDYQLLLTRSKRGLKNHDTGDDEKMKFEQGDDGMSAGGSTDATGALDTVEFINVNKDDVHRTYTSTVNARMDFTIQPFVLKSLSINETILDIFNARLGLPEGTPAKPHNREEHSYSETRTIKHPMKPEQSPADIKAAIEAHIDFGSLVRSSRLGGLQILPPTYNDWQYVRPNSGHAICNIGDALPILSGGILRSNLHRVVPPPRAQSKSERWSLVYFTHPGNSVRQPWQKPQTLKL</sequence>
<comment type="similarity">
    <text evidence="1">Belongs to the iron/ascorbate-dependent oxidoreductase family.</text>
</comment>
<dbReference type="AlphaFoldDB" id="A0A4S4MV38"/>
<dbReference type="GO" id="GO:0046872">
    <property type="term" value="F:metal ion binding"/>
    <property type="evidence" value="ECO:0007669"/>
    <property type="project" value="UniProtKB-KW"/>
</dbReference>
<accession>A0A4S4MV38</accession>